<gene>
    <name evidence="2" type="ORF">MsAc7_06860</name>
</gene>
<feature type="transmembrane region" description="Helical" evidence="1">
    <location>
        <begin position="7"/>
        <end position="23"/>
    </location>
</feature>
<dbReference type="GeneID" id="89229802"/>
<organism evidence="2 3">
    <name type="scientific">Methanolapillus millepedarum</name>
    <dbReference type="NCBI Taxonomy" id="3028296"/>
    <lineage>
        <taxon>Archaea</taxon>
        <taxon>Methanobacteriati</taxon>
        <taxon>Methanobacteriota</taxon>
        <taxon>Stenosarchaea group</taxon>
        <taxon>Methanomicrobia</taxon>
        <taxon>Methanosarcinales</taxon>
        <taxon>Methanosarcinaceae</taxon>
        <taxon>Methanolapillus</taxon>
    </lineage>
</organism>
<keyword evidence="3" id="KW-1185">Reference proteome</keyword>
<evidence type="ECO:0000256" key="1">
    <source>
        <dbReference type="SAM" id="Phobius"/>
    </source>
</evidence>
<protein>
    <submittedName>
        <fullName evidence="2">Uncharacterized protein</fullName>
    </submittedName>
</protein>
<dbReference type="Proteomes" id="UP001303587">
    <property type="component" value="Chromosome"/>
</dbReference>
<keyword evidence="1" id="KW-0472">Membrane</keyword>
<dbReference type="RefSeq" id="WP_338103185.1">
    <property type="nucleotide sequence ID" value="NZ_CP131060.1"/>
</dbReference>
<feature type="transmembrane region" description="Helical" evidence="1">
    <location>
        <begin position="43"/>
        <end position="66"/>
    </location>
</feature>
<proteinExistence type="predicted"/>
<dbReference type="AlphaFoldDB" id="A0AA96ZU20"/>
<sequence length="122" mass="13558">MIGWRKIIYFLWIAAALVIYYNPFPELTKSLESEIFTFGTYTITSFVLFTSLTVVLFASAISSRIVSWADVCSRSSYLTFLTAVIMVLGVLTAIDIVVAVVASREPFIIAYFFNLAKVTSSG</sequence>
<evidence type="ECO:0000313" key="2">
    <source>
        <dbReference type="EMBL" id="WNY25144.1"/>
    </source>
</evidence>
<feature type="transmembrane region" description="Helical" evidence="1">
    <location>
        <begin position="78"/>
        <end position="102"/>
    </location>
</feature>
<name>A0AA96ZU20_9EURY</name>
<dbReference type="EMBL" id="CP131060">
    <property type="protein sequence ID" value="WNY25144.1"/>
    <property type="molecule type" value="Genomic_DNA"/>
</dbReference>
<evidence type="ECO:0000313" key="3">
    <source>
        <dbReference type="Proteomes" id="UP001303587"/>
    </source>
</evidence>
<keyword evidence="1" id="KW-1133">Transmembrane helix</keyword>
<reference evidence="2 3" key="1">
    <citation type="submission" date="2023-07" db="EMBL/GenBank/DDBJ databases">
        <title>Closed genoem sequence of Methanosarcinaceae archaeon Ac7.</title>
        <authorList>
            <person name="Poehlein A."/>
            <person name="Protasov E."/>
            <person name="Platt K."/>
            <person name="Reeh H."/>
            <person name="Daniel R."/>
            <person name="Brune A."/>
        </authorList>
    </citation>
    <scope>NUCLEOTIDE SEQUENCE [LARGE SCALE GENOMIC DNA]</scope>
    <source>
        <strain evidence="2 3">Ac7</strain>
    </source>
</reference>
<accession>A0AA96ZU20</accession>
<keyword evidence="1" id="KW-0812">Transmembrane</keyword>